<dbReference type="EMBL" id="LAJX01000147">
    <property type="protein sequence ID" value="KJV05965.1"/>
    <property type="molecule type" value="Genomic_DNA"/>
</dbReference>
<name>A0A0F3IGN6_9GAMM</name>
<dbReference type="Proteomes" id="UP000033684">
    <property type="component" value="Unassembled WGS sequence"/>
</dbReference>
<gene>
    <name evidence="2" type="ORF">VZ94_14415</name>
</gene>
<reference evidence="3" key="1">
    <citation type="submission" date="2015-03" db="EMBL/GenBank/DDBJ databases">
        <title>Draft genome sequence of a novel methanotroph (Sn10-6) isolated from flooded ricefield rhizosphere in India.</title>
        <authorList>
            <person name="Pandit P.S."/>
            <person name="Pore S.D."/>
            <person name="Arora P."/>
            <person name="Kapse N.G."/>
            <person name="Dhakephalkar P.K."/>
            <person name="Rahalkar M.C."/>
        </authorList>
    </citation>
    <scope>NUCLEOTIDE SEQUENCE [LARGE SCALE GENOMIC DNA]</scope>
    <source>
        <strain evidence="3">Sn10-6</strain>
    </source>
</reference>
<accession>A0A0F3IGN6</accession>
<reference evidence="2 3" key="2">
    <citation type="journal article" date="2016" name="Microb. Ecol.">
        <title>Genome Characteristics of a Novel Type I Methanotroph (Sn10-6) Isolated from a Flooded Indian Rice Field.</title>
        <authorList>
            <person name="Rahalkar M.C."/>
            <person name="Pandit P.S."/>
            <person name="Dhakephalkar P.K."/>
            <person name="Pore S."/>
            <person name="Arora P."/>
            <person name="Kapse N."/>
        </authorList>
    </citation>
    <scope>NUCLEOTIDE SEQUENCE [LARGE SCALE GENOMIC DNA]</scope>
    <source>
        <strain evidence="2 3">Sn10-6</strain>
    </source>
</reference>
<sequence length="71" mass="8080">MQPIYSFSEVLEAIEVLSVDEQETLLSIISNRIHERGRKQLKADIEQARNEYREGICQAASIDSLMAEILS</sequence>
<comment type="caution">
    <text evidence="2">The sequence shown here is derived from an EMBL/GenBank/DDBJ whole genome shotgun (WGS) entry which is preliminary data.</text>
</comment>
<proteinExistence type="predicted"/>
<keyword evidence="1" id="KW-0175">Coiled coil</keyword>
<dbReference type="RefSeq" id="WP_045779763.1">
    <property type="nucleotide sequence ID" value="NZ_LAJX01000147.1"/>
</dbReference>
<evidence type="ECO:0000313" key="2">
    <source>
        <dbReference type="EMBL" id="KJV05965.1"/>
    </source>
</evidence>
<feature type="coiled-coil region" evidence="1">
    <location>
        <begin position="31"/>
        <end position="58"/>
    </location>
</feature>
<dbReference type="OrthoDB" id="573946at2"/>
<keyword evidence="3" id="KW-1185">Reference proteome</keyword>
<organism evidence="2 3">
    <name type="scientific">Methylocucumis oryzae</name>
    <dbReference type="NCBI Taxonomy" id="1632867"/>
    <lineage>
        <taxon>Bacteria</taxon>
        <taxon>Pseudomonadati</taxon>
        <taxon>Pseudomonadota</taxon>
        <taxon>Gammaproteobacteria</taxon>
        <taxon>Methylococcales</taxon>
        <taxon>Methylococcaceae</taxon>
        <taxon>Methylocucumis</taxon>
    </lineage>
</organism>
<evidence type="ECO:0000313" key="3">
    <source>
        <dbReference type="Proteomes" id="UP000033684"/>
    </source>
</evidence>
<evidence type="ECO:0000256" key="1">
    <source>
        <dbReference type="SAM" id="Coils"/>
    </source>
</evidence>
<dbReference type="AlphaFoldDB" id="A0A0F3IGN6"/>
<protein>
    <submittedName>
        <fullName evidence="2">Uncharacterized protein</fullName>
    </submittedName>
</protein>